<protein>
    <recommendedName>
        <fullName evidence="7">Cartilage oligomeric matrix protein</fullName>
    </recommendedName>
</protein>
<organism evidence="6">
    <name type="scientific">marine sediment metagenome</name>
    <dbReference type="NCBI Taxonomy" id="412755"/>
    <lineage>
        <taxon>unclassified sequences</taxon>
        <taxon>metagenomes</taxon>
        <taxon>ecological metagenomes</taxon>
    </lineage>
</organism>
<sequence>DTSDLCPNTAPADPVDANGCSDAQVDADADGICDPGAPSSGPSACSGSDNCPNTPNPGQLDTDGDGMGNPCDPDDDNDGILDDGDGSGIESDYPCPHLQTTNCDDNCPLVYNPSQADSNGDGVGDACNPDADGDGIEDDLDNCPFVHNPDQIDTDSDGLGDACDLDDDSDTVLDVADNCPLVTNPDQLDSDGDGVGDACDLDDSDGDGFTNTIEVYLGTDPLAACPLVVGSHDAWPLDMNNDGVITVTGDTLTFRGRIGATASDP</sequence>
<proteinExistence type="predicted"/>
<dbReference type="SUPFAM" id="SSF103647">
    <property type="entry name" value="TSP type-3 repeat"/>
    <property type="match status" value="2"/>
</dbReference>
<dbReference type="GO" id="GO:0007155">
    <property type="term" value="P:cell adhesion"/>
    <property type="evidence" value="ECO:0007669"/>
    <property type="project" value="InterPro"/>
</dbReference>
<evidence type="ECO:0000256" key="5">
    <source>
        <dbReference type="SAM" id="MobiDB-lite"/>
    </source>
</evidence>
<dbReference type="PANTHER" id="PTHR10199">
    <property type="entry name" value="THROMBOSPONDIN"/>
    <property type="match status" value="1"/>
</dbReference>
<dbReference type="PANTHER" id="PTHR10199:SF100">
    <property type="entry name" value="THROMBOSPONDIN, ISOFORM A"/>
    <property type="match status" value="1"/>
</dbReference>
<reference evidence="6" key="1">
    <citation type="journal article" date="2014" name="Front. Microbiol.">
        <title>High frequency of phylogenetically diverse reductive dehalogenase-homologous genes in deep subseafloor sedimentary metagenomes.</title>
        <authorList>
            <person name="Kawai M."/>
            <person name="Futagami T."/>
            <person name="Toyoda A."/>
            <person name="Takaki Y."/>
            <person name="Nishi S."/>
            <person name="Hori S."/>
            <person name="Arai W."/>
            <person name="Tsubouchi T."/>
            <person name="Morono Y."/>
            <person name="Uchiyama I."/>
            <person name="Ito T."/>
            <person name="Fujiyama A."/>
            <person name="Inagaki F."/>
            <person name="Takami H."/>
        </authorList>
    </citation>
    <scope>NUCLEOTIDE SEQUENCE</scope>
    <source>
        <strain evidence="6">Expedition CK06-06</strain>
    </source>
</reference>
<keyword evidence="4" id="KW-0106">Calcium</keyword>
<name>X0VYX7_9ZZZZ</name>
<feature type="non-terminal residue" evidence="6">
    <location>
        <position position="1"/>
    </location>
</feature>
<dbReference type="GO" id="GO:0005509">
    <property type="term" value="F:calcium ion binding"/>
    <property type="evidence" value="ECO:0007669"/>
    <property type="project" value="InterPro"/>
</dbReference>
<feature type="region of interest" description="Disordered" evidence="5">
    <location>
        <begin position="1"/>
        <end position="94"/>
    </location>
</feature>
<keyword evidence="2" id="KW-0964">Secreted</keyword>
<evidence type="ECO:0000256" key="1">
    <source>
        <dbReference type="ARBA" id="ARBA00004613"/>
    </source>
</evidence>
<evidence type="ECO:0008006" key="7">
    <source>
        <dbReference type="Google" id="ProtNLM"/>
    </source>
</evidence>
<accession>X0VYX7</accession>
<dbReference type="InterPro" id="IPR059100">
    <property type="entry name" value="TSP3_bac"/>
</dbReference>
<evidence type="ECO:0000256" key="3">
    <source>
        <dbReference type="ARBA" id="ARBA00022729"/>
    </source>
</evidence>
<feature type="compositionally biased region" description="Polar residues" evidence="5">
    <location>
        <begin position="50"/>
        <end position="59"/>
    </location>
</feature>
<comment type="subcellular location">
    <subcellularLocation>
        <location evidence="1">Secreted</location>
    </subcellularLocation>
</comment>
<keyword evidence="3" id="KW-0732">Signal</keyword>
<feature type="non-terminal residue" evidence="6">
    <location>
        <position position="265"/>
    </location>
</feature>
<feature type="compositionally biased region" description="Low complexity" evidence="5">
    <location>
        <begin position="33"/>
        <end position="49"/>
    </location>
</feature>
<dbReference type="InterPro" id="IPR028974">
    <property type="entry name" value="TSP_type-3_rpt"/>
</dbReference>
<dbReference type="EMBL" id="BARS01026892">
    <property type="protein sequence ID" value="GAG05686.1"/>
    <property type="molecule type" value="Genomic_DNA"/>
</dbReference>
<comment type="caution">
    <text evidence="6">The sequence shown here is derived from an EMBL/GenBank/DDBJ whole genome shotgun (WGS) entry which is preliminary data.</text>
</comment>
<dbReference type="InterPro" id="IPR003367">
    <property type="entry name" value="Thrombospondin_3-like_rpt"/>
</dbReference>
<dbReference type="Pfam" id="PF02412">
    <property type="entry name" value="TSP_3"/>
    <property type="match status" value="2"/>
</dbReference>
<dbReference type="AlphaFoldDB" id="X0VYX7"/>
<dbReference type="Gene3D" id="4.10.1080.10">
    <property type="entry name" value="TSP type-3 repeat"/>
    <property type="match status" value="2"/>
</dbReference>
<dbReference type="InterPro" id="IPR017897">
    <property type="entry name" value="Thrombospondin_3_rpt"/>
</dbReference>
<gene>
    <name evidence="6" type="ORF">S01H1_42306</name>
</gene>
<feature type="compositionally biased region" description="Acidic residues" evidence="5">
    <location>
        <begin position="72"/>
        <end position="85"/>
    </location>
</feature>
<evidence type="ECO:0000313" key="6">
    <source>
        <dbReference type="EMBL" id="GAG05686.1"/>
    </source>
</evidence>
<dbReference type="FunFam" id="4.10.1080.10:FF:000001">
    <property type="entry name" value="Thrombospondin 3"/>
    <property type="match status" value="1"/>
</dbReference>
<evidence type="ECO:0000256" key="2">
    <source>
        <dbReference type="ARBA" id="ARBA00022525"/>
    </source>
</evidence>
<dbReference type="PROSITE" id="PS51234">
    <property type="entry name" value="TSP3"/>
    <property type="match status" value="2"/>
</dbReference>
<evidence type="ECO:0000256" key="4">
    <source>
        <dbReference type="ARBA" id="ARBA00022837"/>
    </source>
</evidence>
<dbReference type="Pfam" id="PF18884">
    <property type="entry name" value="TSP3_bac"/>
    <property type="match status" value="1"/>
</dbReference>